<evidence type="ECO:0000256" key="5">
    <source>
        <dbReference type="ARBA" id="ARBA00023015"/>
    </source>
</evidence>
<gene>
    <name evidence="10" type="ORF">CALMAC_LOCUS14537</name>
</gene>
<keyword evidence="3 8" id="KW-0863">Zinc-finger</keyword>
<evidence type="ECO:0000256" key="7">
    <source>
        <dbReference type="ARBA" id="ARBA00023242"/>
    </source>
</evidence>
<name>A0A653D583_CALMS</name>
<evidence type="ECO:0000256" key="2">
    <source>
        <dbReference type="ARBA" id="ARBA00022723"/>
    </source>
</evidence>
<evidence type="ECO:0000256" key="1">
    <source>
        <dbReference type="ARBA" id="ARBA00004123"/>
    </source>
</evidence>
<evidence type="ECO:0000256" key="6">
    <source>
        <dbReference type="ARBA" id="ARBA00023163"/>
    </source>
</evidence>
<feature type="domain" description="C2H2-type" evidence="9">
    <location>
        <begin position="346"/>
        <end position="374"/>
    </location>
</feature>
<dbReference type="PROSITE" id="PS50157">
    <property type="entry name" value="ZINC_FINGER_C2H2_2"/>
    <property type="match status" value="2"/>
</dbReference>
<evidence type="ECO:0000259" key="9">
    <source>
        <dbReference type="PROSITE" id="PS50157"/>
    </source>
</evidence>
<evidence type="ECO:0000313" key="10">
    <source>
        <dbReference type="EMBL" id="VEN55320.1"/>
    </source>
</evidence>
<dbReference type="InterPro" id="IPR013087">
    <property type="entry name" value="Znf_C2H2_type"/>
</dbReference>
<dbReference type="InterPro" id="IPR036236">
    <property type="entry name" value="Znf_C2H2_sf"/>
</dbReference>
<dbReference type="AlphaFoldDB" id="A0A653D583"/>
<dbReference type="Proteomes" id="UP000410492">
    <property type="component" value="Unassembled WGS sequence"/>
</dbReference>
<keyword evidence="7" id="KW-0539">Nucleus</keyword>
<dbReference type="SMART" id="SM00355">
    <property type="entry name" value="ZnF_C2H2"/>
    <property type="match status" value="4"/>
</dbReference>
<proteinExistence type="predicted"/>
<comment type="subcellular location">
    <subcellularLocation>
        <location evidence="1">Nucleus</location>
    </subcellularLocation>
</comment>
<evidence type="ECO:0000256" key="8">
    <source>
        <dbReference type="PROSITE-ProRule" id="PRU00042"/>
    </source>
</evidence>
<dbReference type="EMBL" id="CAACVG010010244">
    <property type="protein sequence ID" value="VEN55320.1"/>
    <property type="molecule type" value="Genomic_DNA"/>
</dbReference>
<keyword evidence="2" id="KW-0479">Metal-binding</keyword>
<reference evidence="10 11" key="1">
    <citation type="submission" date="2019-01" db="EMBL/GenBank/DDBJ databases">
        <authorList>
            <person name="Sayadi A."/>
        </authorList>
    </citation>
    <scope>NUCLEOTIDE SEQUENCE [LARGE SCALE GENOMIC DNA]</scope>
</reference>
<dbReference type="SUPFAM" id="SSF57667">
    <property type="entry name" value="beta-beta-alpha zinc fingers"/>
    <property type="match status" value="1"/>
</dbReference>
<evidence type="ECO:0000313" key="11">
    <source>
        <dbReference type="Proteomes" id="UP000410492"/>
    </source>
</evidence>
<dbReference type="OrthoDB" id="6365676at2759"/>
<dbReference type="InterPro" id="IPR051061">
    <property type="entry name" value="Zinc_finger_trans_reg"/>
</dbReference>
<protein>
    <recommendedName>
        <fullName evidence="9">C2H2-type domain-containing protein</fullName>
    </recommendedName>
</protein>
<sequence>MDPQMCMICGISNTELFNVYTVYGKMNRTVYDNFQEIYGSQVMGIIEAVDCICERCAAMLDNVAKLKRCIWNIICSAMKRRIAQKFDKILHIFASVKMDVETDDPFDLEELDKASRGSTPQNNGTLLQFTHFETYNKALEDKIAADLYQKSKHGHKVKRDVASRRGRRKSTASLILNASICSETGNSTARSASRVSRTSNCFTPASCVSETSLASGLRRSPRCISVEYDENGRLQRKRTRSVSRAQEEEKLRLELLEGTKYYCDEEDCGRYFTEMDTFNLHKKIFHNALALHICPECKNSYISAEHLQLHSLTHDNSSFFCLMCGVEMPNSVELQKHLDKHLDYSVPCKYCDKSFLSESARSQHYKVKHRKSSDRRLYRSKKLIVDRVDFKSVPSGNKQQESAYSAYIKNNYHVPELLDVNVDNLNMMNISVYTEDDIRSAEIEQAEIEETSDEESYSQLLTSSVMLEDHIDQGEDSPSRLCKRQCK</sequence>
<dbReference type="PANTHER" id="PTHR46179">
    <property type="entry name" value="ZINC FINGER PROTEIN"/>
    <property type="match status" value="1"/>
</dbReference>
<dbReference type="PANTHER" id="PTHR46179:SF13">
    <property type="entry name" value="C2H2-TYPE DOMAIN-CONTAINING PROTEIN"/>
    <property type="match status" value="1"/>
</dbReference>
<dbReference type="GO" id="GO:0008270">
    <property type="term" value="F:zinc ion binding"/>
    <property type="evidence" value="ECO:0007669"/>
    <property type="project" value="UniProtKB-KW"/>
</dbReference>
<evidence type="ECO:0000256" key="4">
    <source>
        <dbReference type="ARBA" id="ARBA00022833"/>
    </source>
</evidence>
<keyword evidence="11" id="KW-1185">Reference proteome</keyword>
<organism evidence="10 11">
    <name type="scientific">Callosobruchus maculatus</name>
    <name type="common">Southern cowpea weevil</name>
    <name type="synonym">Pulse bruchid</name>
    <dbReference type="NCBI Taxonomy" id="64391"/>
    <lineage>
        <taxon>Eukaryota</taxon>
        <taxon>Metazoa</taxon>
        <taxon>Ecdysozoa</taxon>
        <taxon>Arthropoda</taxon>
        <taxon>Hexapoda</taxon>
        <taxon>Insecta</taxon>
        <taxon>Pterygota</taxon>
        <taxon>Neoptera</taxon>
        <taxon>Endopterygota</taxon>
        <taxon>Coleoptera</taxon>
        <taxon>Polyphaga</taxon>
        <taxon>Cucujiformia</taxon>
        <taxon>Chrysomeloidea</taxon>
        <taxon>Chrysomelidae</taxon>
        <taxon>Bruchinae</taxon>
        <taxon>Bruchini</taxon>
        <taxon>Callosobruchus</taxon>
    </lineage>
</organism>
<dbReference type="Gene3D" id="3.30.160.60">
    <property type="entry name" value="Classic Zinc Finger"/>
    <property type="match status" value="2"/>
</dbReference>
<keyword evidence="5" id="KW-0805">Transcription regulation</keyword>
<dbReference type="GO" id="GO:0005634">
    <property type="term" value="C:nucleus"/>
    <property type="evidence" value="ECO:0007669"/>
    <property type="project" value="UniProtKB-SubCell"/>
</dbReference>
<evidence type="ECO:0000256" key="3">
    <source>
        <dbReference type="ARBA" id="ARBA00022771"/>
    </source>
</evidence>
<keyword evidence="6" id="KW-0804">Transcription</keyword>
<dbReference type="PROSITE" id="PS00028">
    <property type="entry name" value="ZINC_FINGER_C2H2_1"/>
    <property type="match status" value="4"/>
</dbReference>
<dbReference type="GO" id="GO:0006357">
    <property type="term" value="P:regulation of transcription by RNA polymerase II"/>
    <property type="evidence" value="ECO:0007669"/>
    <property type="project" value="TreeGrafter"/>
</dbReference>
<feature type="domain" description="C2H2-type" evidence="9">
    <location>
        <begin position="261"/>
        <end position="286"/>
    </location>
</feature>
<accession>A0A653D583</accession>
<keyword evidence="4" id="KW-0862">Zinc</keyword>